<accession>R9GYH1</accession>
<dbReference type="EMBL" id="AQPN01000009">
    <property type="protein sequence ID" value="EOR96545.1"/>
    <property type="molecule type" value="Genomic_DNA"/>
</dbReference>
<organism evidence="1 2">
    <name type="scientific">Arcticibacter svalbardensis MN12-7</name>
    <dbReference type="NCBI Taxonomy" id="1150600"/>
    <lineage>
        <taxon>Bacteria</taxon>
        <taxon>Pseudomonadati</taxon>
        <taxon>Bacteroidota</taxon>
        <taxon>Sphingobacteriia</taxon>
        <taxon>Sphingobacteriales</taxon>
        <taxon>Sphingobacteriaceae</taxon>
        <taxon>Arcticibacter</taxon>
    </lineage>
</organism>
<comment type="caution">
    <text evidence="1">The sequence shown here is derived from an EMBL/GenBank/DDBJ whole genome shotgun (WGS) entry which is preliminary data.</text>
</comment>
<name>R9GYH1_9SPHI</name>
<dbReference type="PATRIC" id="fig|1150600.3.peg.268"/>
<dbReference type="eggNOG" id="COG2373">
    <property type="taxonomic scope" value="Bacteria"/>
</dbReference>
<keyword evidence="2" id="KW-1185">Reference proteome</keyword>
<reference evidence="1 2" key="1">
    <citation type="journal article" date="2013" name="Genome Announc.">
        <title>Draft Genome Sequence of Arcticibacter svalbardensis Strain MN12-7T, a Member of the Family Sphingobacteriaceae Isolated from an Arctic Soil Sample.</title>
        <authorList>
            <person name="Shivaji S."/>
            <person name="Ara S."/>
            <person name="Prasad S."/>
            <person name="Manasa B.P."/>
            <person name="Begum Z."/>
            <person name="Singh A."/>
            <person name="Kumar Pinnaka A."/>
        </authorList>
    </citation>
    <scope>NUCLEOTIDE SEQUENCE [LARGE SCALE GENOMIC DNA]</scope>
    <source>
        <strain evidence="1 2">MN12-7</strain>
    </source>
</reference>
<dbReference type="Proteomes" id="UP000014174">
    <property type="component" value="Unassembled WGS sequence"/>
</dbReference>
<protein>
    <recommendedName>
        <fullName evidence="3">TonB-dependent receptor</fullName>
    </recommendedName>
</protein>
<dbReference type="Gene3D" id="2.60.40.1930">
    <property type="match status" value="1"/>
</dbReference>
<sequence length="781" mass="87264">MLLISVLAMGQTTDLDSIPASFDRYRTAQLQEKLFVHTDRTSYLAGEIAWFKIYDVDASFHKPMGVSAVAYVEILDRENKAVVQAKVKLQDGKGKGSLYLPVSLSSGGYRLRAYTRWMKNFSPEFFFEESINIINTLKEPDAILVAKELQYDVQFFPEGGNLVDGLTSKVGFRATDHSGNGVNFNGVILDEDNTVIAEFKPTKFGIGNFSFTPMKGVKYHAVLNLPAGRVLKENLPERFDQGVVMALNEVQNQIKVTVKSTAGVAGSVYLFVHSRNRVEYAGKGTLIDGLFTLEISKDRLKDGISHFTLFDVQGRPVCERLYFNDLPGNSLLVNASPDQQEYGLRKPVVVDISSATADLKPIAADLSISVYRADSLQMDPAVSVDIVNYLLLGSELAGTIEQPEYYFSGSVADRAVALDNLMLTHGWSRFKWDLVFKPFVPVYAPELEYHVITRKLVAADTKAPAVGVDVDFAIAGSRVQFYNGQSDANGMVNFYTKDLYGPHVAVLQTNSSSDSLYDFDLLSPFSDRFSSRSLPALRLPSELNHTLLVNSINMQALNMYHKKELNQMTALNLDSVSFFGKPGEYYLLDNYVRFPTIDEVLKEYVLAVGVRHRNGKPVMQVYSGVQNEGFFEERPLVLFDGVPVVNTDKIFNYDPLKVRSIEVVAKKYFYGPAIYGGIIKFNTYKNNMDNLELDPGSVVLDYEGLQLNREFYSPKYDAGVSHRLPDFRSLLYWSPDVSTDIRGKGTLNFYTSDRPGVYMGVIEGLGLNGIPGKKVFKFEVK</sequence>
<evidence type="ECO:0000313" key="2">
    <source>
        <dbReference type="Proteomes" id="UP000014174"/>
    </source>
</evidence>
<proteinExistence type="predicted"/>
<evidence type="ECO:0000313" key="1">
    <source>
        <dbReference type="EMBL" id="EOR96545.1"/>
    </source>
</evidence>
<dbReference type="AlphaFoldDB" id="R9GYH1"/>
<evidence type="ECO:0008006" key="3">
    <source>
        <dbReference type="Google" id="ProtNLM"/>
    </source>
</evidence>
<gene>
    <name evidence="1" type="ORF">ADIARSV_0274</name>
</gene>
<dbReference type="STRING" id="1150600.ADIARSV_0274"/>